<keyword evidence="2" id="KW-1185">Reference proteome</keyword>
<name>A0A699ZY39_HAELA</name>
<proteinExistence type="predicted"/>
<evidence type="ECO:0000313" key="2">
    <source>
        <dbReference type="Proteomes" id="UP000485058"/>
    </source>
</evidence>
<comment type="caution">
    <text evidence="1">The sequence shown here is derived from an EMBL/GenBank/DDBJ whole genome shotgun (WGS) entry which is preliminary data.</text>
</comment>
<evidence type="ECO:0000313" key="1">
    <source>
        <dbReference type="EMBL" id="GFH20912.1"/>
    </source>
</evidence>
<dbReference type="EMBL" id="BLLF01001723">
    <property type="protein sequence ID" value="GFH20912.1"/>
    <property type="molecule type" value="Genomic_DNA"/>
</dbReference>
<protein>
    <submittedName>
        <fullName evidence="1">Uncharacterized protein</fullName>
    </submittedName>
</protein>
<organism evidence="1 2">
    <name type="scientific">Haematococcus lacustris</name>
    <name type="common">Green alga</name>
    <name type="synonym">Haematococcus pluvialis</name>
    <dbReference type="NCBI Taxonomy" id="44745"/>
    <lineage>
        <taxon>Eukaryota</taxon>
        <taxon>Viridiplantae</taxon>
        <taxon>Chlorophyta</taxon>
        <taxon>core chlorophytes</taxon>
        <taxon>Chlorophyceae</taxon>
        <taxon>CS clade</taxon>
        <taxon>Chlamydomonadales</taxon>
        <taxon>Haematococcaceae</taxon>
        <taxon>Haematococcus</taxon>
    </lineage>
</organism>
<dbReference type="Proteomes" id="UP000485058">
    <property type="component" value="Unassembled WGS sequence"/>
</dbReference>
<accession>A0A699ZY39</accession>
<gene>
    <name evidence="1" type="ORF">HaLaN_18119</name>
</gene>
<dbReference type="AlphaFoldDB" id="A0A699ZY39"/>
<reference evidence="1 2" key="1">
    <citation type="submission" date="2020-02" db="EMBL/GenBank/DDBJ databases">
        <title>Draft genome sequence of Haematococcus lacustris strain NIES-144.</title>
        <authorList>
            <person name="Morimoto D."/>
            <person name="Nakagawa S."/>
            <person name="Yoshida T."/>
            <person name="Sawayama S."/>
        </authorList>
    </citation>
    <scope>NUCLEOTIDE SEQUENCE [LARGE SCALE GENOMIC DNA]</scope>
    <source>
        <strain evidence="1 2">NIES-144</strain>
    </source>
</reference>
<sequence length="225" mass="24880">MLSCSPLQSWRQLAVMACPDVKPAADWVNRTVVHMEDTIVRRMWYSRREPAFLPASAAARRRWYCSSACGELLLRRLKPVHPMCVAVQAGCPWCGLWVAGVCVLCMRTAQRLVSVGQLASTAGDDVGWGVRLMAVMWHDARGTVLDALARLCALMDWSNVGTAFAGRHLEHCSGSLSLRRSCTGGIASKARLLRCVRQEHRPTIEARKPNVTVLLRGQDAWLAAN</sequence>